<name>A0ACC1XM70_MELAZ</name>
<keyword evidence="2" id="KW-1185">Reference proteome</keyword>
<accession>A0ACC1XM70</accession>
<evidence type="ECO:0000313" key="1">
    <source>
        <dbReference type="EMBL" id="KAJ4712022.1"/>
    </source>
</evidence>
<proteinExistence type="predicted"/>
<sequence>MRGTGALLSAKYKLKQIYPFKGSWGKVATSTPKKQVNVDATGRSVNHKGEGRAYCSFWQATASSTSAWAIGRSVIAGNMVEL</sequence>
<evidence type="ECO:0000313" key="2">
    <source>
        <dbReference type="Proteomes" id="UP001164539"/>
    </source>
</evidence>
<dbReference type="EMBL" id="CM051401">
    <property type="protein sequence ID" value="KAJ4712022.1"/>
    <property type="molecule type" value="Genomic_DNA"/>
</dbReference>
<protein>
    <submittedName>
        <fullName evidence="1">Uncharacterized protein</fullName>
    </submittedName>
</protein>
<comment type="caution">
    <text evidence="1">The sequence shown here is derived from an EMBL/GenBank/DDBJ whole genome shotgun (WGS) entry which is preliminary data.</text>
</comment>
<gene>
    <name evidence="1" type="ORF">OWV82_014339</name>
</gene>
<reference evidence="1 2" key="1">
    <citation type="journal article" date="2023" name="Science">
        <title>Complex scaffold remodeling in plant triterpene biosynthesis.</title>
        <authorList>
            <person name="De La Pena R."/>
            <person name="Hodgson H."/>
            <person name="Liu J.C."/>
            <person name="Stephenson M.J."/>
            <person name="Martin A.C."/>
            <person name="Owen C."/>
            <person name="Harkess A."/>
            <person name="Leebens-Mack J."/>
            <person name="Jimenez L.E."/>
            <person name="Osbourn A."/>
            <person name="Sattely E.S."/>
        </authorList>
    </citation>
    <scope>NUCLEOTIDE SEQUENCE [LARGE SCALE GENOMIC DNA]</scope>
    <source>
        <strain evidence="2">cv. JPN11</strain>
        <tissue evidence="1">Leaf</tissue>
    </source>
</reference>
<dbReference type="Proteomes" id="UP001164539">
    <property type="component" value="Chromosome 8"/>
</dbReference>
<organism evidence="1 2">
    <name type="scientific">Melia azedarach</name>
    <name type="common">Chinaberry tree</name>
    <dbReference type="NCBI Taxonomy" id="155640"/>
    <lineage>
        <taxon>Eukaryota</taxon>
        <taxon>Viridiplantae</taxon>
        <taxon>Streptophyta</taxon>
        <taxon>Embryophyta</taxon>
        <taxon>Tracheophyta</taxon>
        <taxon>Spermatophyta</taxon>
        <taxon>Magnoliopsida</taxon>
        <taxon>eudicotyledons</taxon>
        <taxon>Gunneridae</taxon>
        <taxon>Pentapetalae</taxon>
        <taxon>rosids</taxon>
        <taxon>malvids</taxon>
        <taxon>Sapindales</taxon>
        <taxon>Meliaceae</taxon>
        <taxon>Melia</taxon>
    </lineage>
</organism>